<organism evidence="2 3">
    <name type="scientific">Rubroshorea leprosula</name>
    <dbReference type="NCBI Taxonomy" id="152421"/>
    <lineage>
        <taxon>Eukaryota</taxon>
        <taxon>Viridiplantae</taxon>
        <taxon>Streptophyta</taxon>
        <taxon>Embryophyta</taxon>
        <taxon>Tracheophyta</taxon>
        <taxon>Spermatophyta</taxon>
        <taxon>Magnoliopsida</taxon>
        <taxon>eudicotyledons</taxon>
        <taxon>Gunneridae</taxon>
        <taxon>Pentapetalae</taxon>
        <taxon>rosids</taxon>
        <taxon>malvids</taxon>
        <taxon>Malvales</taxon>
        <taxon>Dipterocarpaceae</taxon>
        <taxon>Rubroshorea</taxon>
    </lineage>
</organism>
<keyword evidence="1" id="KW-0812">Transmembrane</keyword>
<keyword evidence="1" id="KW-0472">Membrane</keyword>
<comment type="caution">
    <text evidence="2">The sequence shown here is derived from an EMBL/GenBank/DDBJ whole genome shotgun (WGS) entry which is preliminary data.</text>
</comment>
<dbReference type="Proteomes" id="UP001054252">
    <property type="component" value="Unassembled WGS sequence"/>
</dbReference>
<dbReference type="EMBL" id="BPVZ01000022">
    <property type="protein sequence ID" value="GKV04462.1"/>
    <property type="molecule type" value="Genomic_DNA"/>
</dbReference>
<evidence type="ECO:0000313" key="3">
    <source>
        <dbReference type="Proteomes" id="UP001054252"/>
    </source>
</evidence>
<keyword evidence="3" id="KW-1185">Reference proteome</keyword>
<keyword evidence="1" id="KW-1133">Transmembrane helix</keyword>
<accession>A0AAV5IRF4</accession>
<sequence length="47" mass="5270">MMTFGIWREGRGEPHPAAKPMAYANWLFILNLNGLSSMVLGIQMLCC</sequence>
<reference evidence="2 3" key="1">
    <citation type="journal article" date="2021" name="Commun. Biol.">
        <title>The genome of Shorea leprosula (Dipterocarpaceae) highlights the ecological relevance of drought in aseasonal tropical rainforests.</title>
        <authorList>
            <person name="Ng K.K.S."/>
            <person name="Kobayashi M.J."/>
            <person name="Fawcett J.A."/>
            <person name="Hatakeyama M."/>
            <person name="Paape T."/>
            <person name="Ng C.H."/>
            <person name="Ang C.C."/>
            <person name="Tnah L.H."/>
            <person name="Lee C.T."/>
            <person name="Nishiyama T."/>
            <person name="Sese J."/>
            <person name="O'Brien M.J."/>
            <person name="Copetti D."/>
            <person name="Mohd Noor M.I."/>
            <person name="Ong R.C."/>
            <person name="Putra M."/>
            <person name="Sireger I.Z."/>
            <person name="Indrioko S."/>
            <person name="Kosugi Y."/>
            <person name="Izuno A."/>
            <person name="Isagi Y."/>
            <person name="Lee S.L."/>
            <person name="Shimizu K.K."/>
        </authorList>
    </citation>
    <scope>NUCLEOTIDE SEQUENCE [LARGE SCALE GENOMIC DNA]</scope>
    <source>
        <strain evidence="2">214</strain>
    </source>
</reference>
<feature type="transmembrane region" description="Helical" evidence="1">
    <location>
        <begin position="23"/>
        <end position="46"/>
    </location>
</feature>
<name>A0AAV5IRF4_9ROSI</name>
<proteinExistence type="predicted"/>
<protein>
    <submittedName>
        <fullName evidence="2">Uncharacterized protein</fullName>
    </submittedName>
</protein>
<dbReference type="AlphaFoldDB" id="A0AAV5IRF4"/>
<evidence type="ECO:0000256" key="1">
    <source>
        <dbReference type="SAM" id="Phobius"/>
    </source>
</evidence>
<gene>
    <name evidence="2" type="ORF">SLEP1_g16614</name>
</gene>
<evidence type="ECO:0000313" key="2">
    <source>
        <dbReference type="EMBL" id="GKV04462.1"/>
    </source>
</evidence>